<protein>
    <submittedName>
        <fullName evidence="1">Uncharacterized protein</fullName>
    </submittedName>
</protein>
<gene>
    <name evidence="1" type="ORF">MLD38_026817</name>
</gene>
<name>A0ACB9NZI9_9MYRT</name>
<keyword evidence="2" id="KW-1185">Reference proteome</keyword>
<comment type="caution">
    <text evidence="1">The sequence shown here is derived from an EMBL/GenBank/DDBJ whole genome shotgun (WGS) entry which is preliminary data.</text>
</comment>
<organism evidence="1 2">
    <name type="scientific">Melastoma candidum</name>
    <dbReference type="NCBI Taxonomy" id="119954"/>
    <lineage>
        <taxon>Eukaryota</taxon>
        <taxon>Viridiplantae</taxon>
        <taxon>Streptophyta</taxon>
        <taxon>Embryophyta</taxon>
        <taxon>Tracheophyta</taxon>
        <taxon>Spermatophyta</taxon>
        <taxon>Magnoliopsida</taxon>
        <taxon>eudicotyledons</taxon>
        <taxon>Gunneridae</taxon>
        <taxon>Pentapetalae</taxon>
        <taxon>rosids</taxon>
        <taxon>malvids</taxon>
        <taxon>Myrtales</taxon>
        <taxon>Melastomataceae</taxon>
        <taxon>Melastomatoideae</taxon>
        <taxon>Melastomateae</taxon>
        <taxon>Melastoma</taxon>
    </lineage>
</organism>
<dbReference type="EMBL" id="CM042886">
    <property type="protein sequence ID" value="KAI4342163.1"/>
    <property type="molecule type" value="Genomic_DNA"/>
</dbReference>
<proteinExistence type="predicted"/>
<evidence type="ECO:0000313" key="2">
    <source>
        <dbReference type="Proteomes" id="UP001057402"/>
    </source>
</evidence>
<reference evidence="2" key="1">
    <citation type="journal article" date="2023" name="Front. Plant Sci.">
        <title>Chromosomal-level genome assembly of Melastoma candidum provides insights into trichome evolution.</title>
        <authorList>
            <person name="Zhong Y."/>
            <person name="Wu W."/>
            <person name="Sun C."/>
            <person name="Zou P."/>
            <person name="Liu Y."/>
            <person name="Dai S."/>
            <person name="Zhou R."/>
        </authorList>
    </citation>
    <scope>NUCLEOTIDE SEQUENCE [LARGE SCALE GENOMIC DNA]</scope>
</reference>
<accession>A0ACB9NZI9</accession>
<sequence>MAAFSPPRLLILLTGFATAIMIVVGGPDVTTIHLLCNPHGRSVPFLDRFPSIVIHDLIEGTPDAPEHKLYMKEESSYYYGTLYGRAKCSAALNRDECLLCLEDAAGNIEATCGLFRRGARIELRDCYMRYEEYPFPPM</sequence>
<dbReference type="Proteomes" id="UP001057402">
    <property type="component" value="Chromosome 7"/>
</dbReference>
<evidence type="ECO:0000313" key="1">
    <source>
        <dbReference type="EMBL" id="KAI4342163.1"/>
    </source>
</evidence>